<dbReference type="Proteomes" id="UP000252707">
    <property type="component" value="Unassembled WGS sequence"/>
</dbReference>
<gene>
    <name evidence="2" type="ORF">DFQ59_101323</name>
</gene>
<feature type="transmembrane region" description="Helical" evidence="1">
    <location>
        <begin position="39"/>
        <end position="63"/>
    </location>
</feature>
<keyword evidence="3" id="KW-1185">Reference proteome</keyword>
<proteinExistence type="predicted"/>
<feature type="transmembrane region" description="Helical" evidence="1">
    <location>
        <begin position="75"/>
        <end position="95"/>
    </location>
</feature>
<dbReference type="RefSeq" id="WP_114277910.1">
    <property type="nucleotide sequence ID" value="NZ_QPJY01000001.1"/>
</dbReference>
<evidence type="ECO:0000313" key="3">
    <source>
        <dbReference type="Proteomes" id="UP000252707"/>
    </source>
</evidence>
<keyword evidence="1" id="KW-0812">Transmembrane</keyword>
<organism evidence="2 3">
    <name type="scientific">Thioalbus denitrificans</name>
    <dbReference type="NCBI Taxonomy" id="547122"/>
    <lineage>
        <taxon>Bacteria</taxon>
        <taxon>Pseudomonadati</taxon>
        <taxon>Pseudomonadota</taxon>
        <taxon>Gammaproteobacteria</taxon>
        <taxon>Chromatiales</taxon>
        <taxon>Ectothiorhodospiraceae</taxon>
        <taxon>Thioalbus</taxon>
    </lineage>
</organism>
<dbReference type="EMBL" id="QPJY01000001">
    <property type="protein sequence ID" value="RCX33024.1"/>
    <property type="molecule type" value="Genomic_DNA"/>
</dbReference>
<evidence type="ECO:0000313" key="2">
    <source>
        <dbReference type="EMBL" id="RCX33024.1"/>
    </source>
</evidence>
<accession>A0A369CMD3</accession>
<reference evidence="2 3" key="1">
    <citation type="submission" date="2018-07" db="EMBL/GenBank/DDBJ databases">
        <title>Genomic Encyclopedia of Type Strains, Phase IV (KMG-IV): sequencing the most valuable type-strain genomes for metagenomic binning, comparative biology and taxonomic classification.</title>
        <authorList>
            <person name="Goeker M."/>
        </authorList>
    </citation>
    <scope>NUCLEOTIDE SEQUENCE [LARGE SCALE GENOMIC DNA]</scope>
    <source>
        <strain evidence="2 3">DSM 26407</strain>
    </source>
</reference>
<keyword evidence="1" id="KW-0472">Membrane</keyword>
<evidence type="ECO:0000256" key="1">
    <source>
        <dbReference type="SAM" id="Phobius"/>
    </source>
</evidence>
<name>A0A369CMD3_9GAMM</name>
<sequence>MTLVRLIVAALPQLLLLLAVGGALDLLGGWNHTDGAMGALLGLIILSPVATALLLGLEAVGAFRQRRRGVRPVTFRPGLAALLFAEALVIDGVLLTQMRM</sequence>
<dbReference type="AlphaFoldDB" id="A0A369CMD3"/>
<comment type="caution">
    <text evidence="2">The sequence shown here is derived from an EMBL/GenBank/DDBJ whole genome shotgun (WGS) entry which is preliminary data.</text>
</comment>
<protein>
    <submittedName>
        <fullName evidence="2">Uncharacterized protein</fullName>
    </submittedName>
</protein>
<keyword evidence="1" id="KW-1133">Transmembrane helix</keyword>